<sequence>MEARFLLKLKKNAAEGADFVKVSSADYANRFSLSYDGYGSKNSAQHKKVKENLKYSVQNPMIFLFQRNTGAVYNGGNHYDNNLNEVRDWASDGRAQAAERWGHADVKSPFDPCPEGWRVPDVTFTNLYTGSKGNSPWYNGYQTDTYGKTGVIQDQWQDITKNYSGQVEGTKGWKFANSVFNIGDFPADGIRGEIGENQLTFDRSGVWTASMADFNTGFALAMQFQKDKMQTATGVYPQAAMSVRCAKDVTRLLGTPRETKVIKVTVPKVEAPAQTVTTTDVQIYPNPFTTEFSIKNKESQLVEIYDMSGKMVLKSSVQDNKVNTTNLLPGLYIAKILMKDKSVVTKKIIKL</sequence>
<organism evidence="3 4">
    <name type="scientific">Kaistella daneshvariae</name>
    <dbReference type="NCBI Taxonomy" id="2487074"/>
    <lineage>
        <taxon>Bacteria</taxon>
        <taxon>Pseudomonadati</taxon>
        <taxon>Bacteroidota</taxon>
        <taxon>Flavobacteriia</taxon>
        <taxon>Flavobacteriales</taxon>
        <taxon>Weeksellaceae</taxon>
        <taxon>Chryseobacterium group</taxon>
        <taxon>Kaistella</taxon>
    </lineage>
</organism>
<name>A0ABM7C870_9FLAO</name>
<evidence type="ECO:0000313" key="3">
    <source>
        <dbReference type="EMBL" id="AZI67181.1"/>
    </source>
</evidence>
<dbReference type="EMBL" id="CP034158">
    <property type="protein sequence ID" value="AZI67181.1"/>
    <property type="molecule type" value="Genomic_DNA"/>
</dbReference>
<gene>
    <name evidence="3" type="ORF">EIB71_05645</name>
</gene>
<feature type="domain" description="Secretion system C-terminal sorting" evidence="2">
    <location>
        <begin position="283"/>
        <end position="349"/>
    </location>
</feature>
<dbReference type="Pfam" id="PF18962">
    <property type="entry name" value="Por_Secre_tail"/>
    <property type="match status" value="1"/>
</dbReference>
<dbReference type="InterPro" id="IPR026444">
    <property type="entry name" value="Secre_tail"/>
</dbReference>
<dbReference type="NCBIfam" id="TIGR04183">
    <property type="entry name" value="Por_Secre_tail"/>
    <property type="match status" value="1"/>
</dbReference>
<protein>
    <submittedName>
        <fullName evidence="3">T9SS C-terminal target domain-containing protein</fullName>
    </submittedName>
</protein>
<proteinExistence type="predicted"/>
<accession>A0ABM7C870</accession>
<evidence type="ECO:0000256" key="1">
    <source>
        <dbReference type="ARBA" id="ARBA00022729"/>
    </source>
</evidence>
<keyword evidence="1" id="KW-0732">Signal</keyword>
<evidence type="ECO:0000259" key="2">
    <source>
        <dbReference type="Pfam" id="PF18962"/>
    </source>
</evidence>
<dbReference type="Proteomes" id="UP000274483">
    <property type="component" value="Chromosome"/>
</dbReference>
<evidence type="ECO:0000313" key="4">
    <source>
        <dbReference type="Proteomes" id="UP000274483"/>
    </source>
</evidence>
<reference evidence="3 4" key="1">
    <citation type="submission" date="2018-11" db="EMBL/GenBank/DDBJ databases">
        <title>Proposal to divide the Flavobacteriaceae and reorganize its genera based on Amino Acid Identity values calculated from whole genome sequences.</title>
        <authorList>
            <person name="Nicholson A.C."/>
            <person name="Gulvik C.A."/>
            <person name="Whitney A.M."/>
            <person name="Humrighouse B.W."/>
            <person name="Bell M."/>
            <person name="Holmes B."/>
            <person name="Steigerwalt A.G."/>
            <person name="Villarma A."/>
            <person name="Sheth M."/>
            <person name="Batra D."/>
            <person name="Pryor J."/>
            <person name="Bernardet J.-F."/>
            <person name="Hugo C."/>
            <person name="Kampfer P."/>
            <person name="Newman J.D."/>
            <person name="McQuiston J.R."/>
        </authorList>
    </citation>
    <scope>NUCLEOTIDE SEQUENCE [LARGE SCALE GENOMIC DNA]</scope>
    <source>
        <strain evidence="3 4">H3001</strain>
    </source>
</reference>
<keyword evidence="4" id="KW-1185">Reference proteome</keyword>